<organism evidence="1 2">
    <name type="scientific">Mytilus galloprovincialis</name>
    <name type="common">Mediterranean mussel</name>
    <dbReference type="NCBI Taxonomy" id="29158"/>
    <lineage>
        <taxon>Eukaryota</taxon>
        <taxon>Metazoa</taxon>
        <taxon>Spiralia</taxon>
        <taxon>Lophotrochozoa</taxon>
        <taxon>Mollusca</taxon>
        <taxon>Bivalvia</taxon>
        <taxon>Autobranchia</taxon>
        <taxon>Pteriomorphia</taxon>
        <taxon>Mytilida</taxon>
        <taxon>Mytiloidea</taxon>
        <taxon>Mytilidae</taxon>
        <taxon>Mytilinae</taxon>
        <taxon>Mytilus</taxon>
    </lineage>
</organism>
<name>A0A8B6ELI8_MYTGA</name>
<protein>
    <submittedName>
        <fullName evidence="1">Uncharacterized protein</fullName>
    </submittedName>
</protein>
<evidence type="ECO:0000313" key="2">
    <source>
        <dbReference type="Proteomes" id="UP000596742"/>
    </source>
</evidence>
<proteinExistence type="predicted"/>
<keyword evidence="2" id="KW-1185">Reference proteome</keyword>
<sequence>MSVYKSRADSGKNRFSRYTNSIPRGQAIYRFSTNTHPAVVLKRVASDNAVLLNLNCEWKDCYDSTNSGALDNLSTIYDEFRISRITWVFKLQSAQTVVDAASDDIVRLYNVYDPDSKGAAFADQYEILKVGGYRVRSMVPFQSYSVSLYPNYRTDVLSGPVGKRVTARSTLSGRWFDSDVIDQLQFTSRNCQQVVLGNLPVSVKKKTNVVMQKFVEYEFKGHRNGSVYGPAP</sequence>
<evidence type="ECO:0000313" key="1">
    <source>
        <dbReference type="EMBL" id="VDI36703.1"/>
    </source>
</evidence>
<comment type="caution">
    <text evidence="1">The sequence shown here is derived from an EMBL/GenBank/DDBJ whole genome shotgun (WGS) entry which is preliminary data.</text>
</comment>
<dbReference type="Proteomes" id="UP000596742">
    <property type="component" value="Unassembled WGS sequence"/>
</dbReference>
<reference evidence="1" key="1">
    <citation type="submission" date="2018-11" db="EMBL/GenBank/DDBJ databases">
        <authorList>
            <person name="Alioto T."/>
            <person name="Alioto T."/>
        </authorList>
    </citation>
    <scope>NUCLEOTIDE SEQUENCE</scope>
</reference>
<dbReference type="AlphaFoldDB" id="A0A8B6ELI8"/>
<accession>A0A8B6ELI8</accession>
<gene>
    <name evidence="1" type="ORF">MGAL_10B059481</name>
</gene>
<dbReference type="EMBL" id="UYJE01005355">
    <property type="protein sequence ID" value="VDI36703.1"/>
    <property type="molecule type" value="Genomic_DNA"/>
</dbReference>